<evidence type="ECO:0000256" key="2">
    <source>
        <dbReference type="PIRSR" id="PIRSR600760-2"/>
    </source>
</evidence>
<proteinExistence type="inferred from homology"/>
<accession>A0A0A0DB39</accession>
<evidence type="ECO:0000313" key="4">
    <source>
        <dbReference type="Proteomes" id="UP000029995"/>
    </source>
</evidence>
<comment type="cofactor">
    <cofactor evidence="2">
        <name>Mg(2+)</name>
        <dbReference type="ChEBI" id="CHEBI:18420"/>
    </cofactor>
</comment>
<dbReference type="PANTHER" id="PTHR20854:SF4">
    <property type="entry name" value="INOSITOL-1-MONOPHOSPHATASE-RELATED"/>
    <property type="match status" value="1"/>
</dbReference>
<protein>
    <recommendedName>
        <fullName evidence="5">Inositol monophosphatase</fullName>
    </recommendedName>
</protein>
<sequence length="272" mass="29000">MLRLPEIDTVAALISETAQELILPRFGRLEDGAVMEKAPGDLVTIADQESEVRLAARLPDLLPGSLVVGEEAYAKGPAVLDLLDGDDPVWIVDPVDGTANFVAGRPRFGTIVALVHRGETLMGWIHLPVDNRTAWTIKGEGAYVDGERRALAAPGPLATLRGGFNLAKRPPGYAVGVMRLREAVGTHIHVNCAGADYIDAVDGRIDVLAYRKLFPWDHAAGTLLHAEAGGWSAVLDGTRYRPTLRQGPILVAPDQASWRAARAAMGEIAAAA</sequence>
<dbReference type="PRINTS" id="PR00377">
    <property type="entry name" value="IMPHPHTASES"/>
</dbReference>
<dbReference type="GO" id="GO:0007165">
    <property type="term" value="P:signal transduction"/>
    <property type="evidence" value="ECO:0007669"/>
    <property type="project" value="TreeGrafter"/>
</dbReference>
<dbReference type="Gene3D" id="3.30.540.10">
    <property type="entry name" value="Fructose-1,6-Bisphosphatase, subunit A, domain 1"/>
    <property type="match status" value="1"/>
</dbReference>
<dbReference type="AlphaFoldDB" id="A0A0A0DB39"/>
<reference evidence="3 4" key="1">
    <citation type="submission" date="2014-01" db="EMBL/GenBank/DDBJ databases">
        <title>Genome sequence determination for a cystic fibrosis isolate, Inquilinus limosus.</title>
        <authorList>
            <person name="Pino M."/>
            <person name="Di Conza J."/>
            <person name="Gutkind G."/>
        </authorList>
    </citation>
    <scope>NUCLEOTIDE SEQUENCE [LARGE SCALE GENOMIC DNA]</scope>
    <source>
        <strain evidence="3 4">MP06</strain>
    </source>
</reference>
<dbReference type="InterPro" id="IPR000760">
    <property type="entry name" value="Inositol_monophosphatase-like"/>
</dbReference>
<evidence type="ECO:0000256" key="1">
    <source>
        <dbReference type="ARBA" id="ARBA00009759"/>
    </source>
</evidence>
<feature type="binding site" evidence="2">
    <location>
        <position position="93"/>
    </location>
    <ligand>
        <name>Mg(2+)</name>
        <dbReference type="ChEBI" id="CHEBI:18420"/>
        <label>2</label>
    </ligand>
</feature>
<comment type="caution">
    <text evidence="3">The sequence shown here is derived from an EMBL/GenBank/DDBJ whole genome shotgun (WGS) entry which is preliminary data.</text>
</comment>
<dbReference type="PANTHER" id="PTHR20854">
    <property type="entry name" value="INOSITOL MONOPHOSPHATASE"/>
    <property type="match status" value="1"/>
</dbReference>
<dbReference type="GO" id="GO:0006020">
    <property type="term" value="P:inositol metabolic process"/>
    <property type="evidence" value="ECO:0007669"/>
    <property type="project" value="TreeGrafter"/>
</dbReference>
<feature type="binding site" evidence="2">
    <location>
        <position position="217"/>
    </location>
    <ligand>
        <name>Mg(2+)</name>
        <dbReference type="ChEBI" id="CHEBI:18420"/>
        <label>1</label>
        <note>catalytic</note>
    </ligand>
</feature>
<dbReference type="SUPFAM" id="SSF56655">
    <property type="entry name" value="Carbohydrate phosphatase"/>
    <property type="match status" value="1"/>
</dbReference>
<organism evidence="3 4">
    <name type="scientific">Inquilinus limosus MP06</name>
    <dbReference type="NCBI Taxonomy" id="1398085"/>
    <lineage>
        <taxon>Bacteria</taxon>
        <taxon>Pseudomonadati</taxon>
        <taxon>Pseudomonadota</taxon>
        <taxon>Alphaproteobacteria</taxon>
        <taxon>Rhodospirillales</taxon>
        <taxon>Rhodospirillaceae</taxon>
        <taxon>Inquilinus</taxon>
    </lineage>
</organism>
<feature type="binding site" evidence="2">
    <location>
        <position position="70"/>
    </location>
    <ligand>
        <name>Mg(2+)</name>
        <dbReference type="ChEBI" id="CHEBI:18420"/>
        <label>1</label>
        <note>catalytic</note>
    </ligand>
</feature>
<comment type="similarity">
    <text evidence="1">Belongs to the inositol monophosphatase superfamily.</text>
</comment>
<dbReference type="Gene3D" id="3.40.190.80">
    <property type="match status" value="1"/>
</dbReference>
<dbReference type="Pfam" id="PF00459">
    <property type="entry name" value="Inositol_P"/>
    <property type="match status" value="1"/>
</dbReference>
<feature type="binding site" evidence="2">
    <location>
        <position position="96"/>
    </location>
    <ligand>
        <name>Mg(2+)</name>
        <dbReference type="ChEBI" id="CHEBI:18420"/>
        <label>1</label>
        <note>catalytic</note>
    </ligand>
</feature>
<dbReference type="RefSeq" id="WP_034833071.1">
    <property type="nucleotide sequence ID" value="NZ_JANX01000046.1"/>
</dbReference>
<evidence type="ECO:0000313" key="3">
    <source>
        <dbReference type="EMBL" id="KGM35133.1"/>
    </source>
</evidence>
<name>A0A0A0DB39_9PROT</name>
<evidence type="ECO:0008006" key="5">
    <source>
        <dbReference type="Google" id="ProtNLM"/>
    </source>
</evidence>
<dbReference type="EMBL" id="JANX01000046">
    <property type="protein sequence ID" value="KGM35133.1"/>
    <property type="molecule type" value="Genomic_DNA"/>
</dbReference>
<dbReference type="GO" id="GO:0008934">
    <property type="term" value="F:inositol monophosphate 1-phosphatase activity"/>
    <property type="evidence" value="ECO:0007669"/>
    <property type="project" value="TreeGrafter"/>
</dbReference>
<dbReference type="GO" id="GO:0046872">
    <property type="term" value="F:metal ion binding"/>
    <property type="evidence" value="ECO:0007669"/>
    <property type="project" value="UniProtKB-KW"/>
</dbReference>
<dbReference type="Proteomes" id="UP000029995">
    <property type="component" value="Unassembled WGS sequence"/>
</dbReference>
<keyword evidence="2" id="KW-0479">Metal-binding</keyword>
<dbReference type="OrthoDB" id="9785695at2"/>
<gene>
    <name evidence="3" type="ORF">P409_06230</name>
</gene>
<keyword evidence="2" id="KW-0460">Magnesium</keyword>